<keyword evidence="2" id="KW-1185">Reference proteome</keyword>
<evidence type="ECO:0000313" key="2">
    <source>
        <dbReference type="Proteomes" id="UP000199689"/>
    </source>
</evidence>
<dbReference type="RefSeq" id="WP_091362908.1">
    <property type="nucleotide sequence ID" value="NZ_FMXA01000003.1"/>
</dbReference>
<accession>A0A1G5UXW5</accession>
<dbReference type="OrthoDB" id="370604at2"/>
<dbReference type="EMBL" id="FMXA01000003">
    <property type="protein sequence ID" value="SDA38198.1"/>
    <property type="molecule type" value="Genomic_DNA"/>
</dbReference>
<evidence type="ECO:0008006" key="3">
    <source>
        <dbReference type="Google" id="ProtNLM"/>
    </source>
</evidence>
<evidence type="ECO:0000313" key="1">
    <source>
        <dbReference type="EMBL" id="SDA38198.1"/>
    </source>
</evidence>
<organism evidence="1 2">
    <name type="scientific">Allisonella histaminiformans</name>
    <dbReference type="NCBI Taxonomy" id="209880"/>
    <lineage>
        <taxon>Bacteria</taxon>
        <taxon>Bacillati</taxon>
        <taxon>Bacillota</taxon>
        <taxon>Negativicutes</taxon>
        <taxon>Veillonellales</taxon>
        <taxon>Veillonellaceae</taxon>
        <taxon>Allisonella</taxon>
    </lineage>
</organism>
<dbReference type="AlphaFoldDB" id="A0A1G5UXW5"/>
<name>A0A1G5UXW5_9FIRM</name>
<proteinExistence type="predicted"/>
<sequence length="208" mass="24015">MTAVIRHPEWLTLQIDGQPFYGFDQEWYPQGRQRMAGCGPTVGSDMMTYVEMKEWKVPAVTRDEAVRKMLEVWKYATPHMHGLYKTHWLRDGLNQYMADHGLRGKAESMSIPALHLVAPRASKVARFIEEGLRADCPVGFLNLHSGTEPIPYHWHWMVLVKLEDIGQGHMVTLWDEGKPLRFNLENWLATTKFGGGFVRVMGTEWEMD</sequence>
<dbReference type="GeneID" id="87755264"/>
<dbReference type="Proteomes" id="UP000199689">
    <property type="component" value="Unassembled WGS sequence"/>
</dbReference>
<dbReference type="STRING" id="209880.SAMN02910343_00214"/>
<reference evidence="1 2" key="1">
    <citation type="submission" date="2016-10" db="EMBL/GenBank/DDBJ databases">
        <authorList>
            <person name="de Groot N.N."/>
        </authorList>
    </citation>
    <scope>NUCLEOTIDE SEQUENCE [LARGE SCALE GENOMIC DNA]</scope>
    <source>
        <strain evidence="1 2">DSM 15230</strain>
    </source>
</reference>
<protein>
    <recommendedName>
        <fullName evidence="3">Peptidase_C39 like family protein</fullName>
    </recommendedName>
</protein>
<gene>
    <name evidence="1" type="ORF">SAMN02910343_00214</name>
</gene>